<dbReference type="AlphaFoldDB" id="A0A2P8E108"/>
<sequence>MTGGNGHMFRTKDERNARAFMAERETFPSKRSSRLPKSWAGRVVVFVLLAAAVVALVFI</sequence>
<organism evidence="2 3">
    <name type="scientific">Haloactinopolyspora alba</name>
    <dbReference type="NCBI Taxonomy" id="648780"/>
    <lineage>
        <taxon>Bacteria</taxon>
        <taxon>Bacillati</taxon>
        <taxon>Actinomycetota</taxon>
        <taxon>Actinomycetes</taxon>
        <taxon>Jiangellales</taxon>
        <taxon>Jiangellaceae</taxon>
        <taxon>Haloactinopolyspora</taxon>
    </lineage>
</organism>
<evidence type="ECO:0000256" key="1">
    <source>
        <dbReference type="SAM" id="Phobius"/>
    </source>
</evidence>
<keyword evidence="1" id="KW-0812">Transmembrane</keyword>
<accession>A0A2P8E108</accession>
<name>A0A2P8E108_9ACTN</name>
<protein>
    <submittedName>
        <fullName evidence="2">Uncharacterized protein</fullName>
    </submittedName>
</protein>
<evidence type="ECO:0000313" key="2">
    <source>
        <dbReference type="EMBL" id="PSL03129.1"/>
    </source>
</evidence>
<keyword evidence="3" id="KW-1185">Reference proteome</keyword>
<comment type="caution">
    <text evidence="2">The sequence shown here is derived from an EMBL/GenBank/DDBJ whole genome shotgun (WGS) entry which is preliminary data.</text>
</comment>
<evidence type="ECO:0000313" key="3">
    <source>
        <dbReference type="Proteomes" id="UP000243528"/>
    </source>
</evidence>
<dbReference type="EMBL" id="PYGE01000008">
    <property type="protein sequence ID" value="PSL03129.1"/>
    <property type="molecule type" value="Genomic_DNA"/>
</dbReference>
<dbReference type="Proteomes" id="UP000243528">
    <property type="component" value="Unassembled WGS sequence"/>
</dbReference>
<feature type="transmembrane region" description="Helical" evidence="1">
    <location>
        <begin position="39"/>
        <end position="58"/>
    </location>
</feature>
<keyword evidence="1" id="KW-1133">Transmembrane helix</keyword>
<proteinExistence type="predicted"/>
<reference evidence="2 3" key="1">
    <citation type="submission" date="2018-03" db="EMBL/GenBank/DDBJ databases">
        <title>Genomic Encyclopedia of Archaeal and Bacterial Type Strains, Phase II (KMG-II): from individual species to whole genera.</title>
        <authorList>
            <person name="Goeker M."/>
        </authorList>
    </citation>
    <scope>NUCLEOTIDE SEQUENCE [LARGE SCALE GENOMIC DNA]</scope>
    <source>
        <strain evidence="2 3">DSM 45211</strain>
    </source>
</reference>
<keyword evidence="1" id="KW-0472">Membrane</keyword>
<gene>
    <name evidence="2" type="ORF">CLV30_10841</name>
</gene>